<dbReference type="Proteomes" id="UP001156706">
    <property type="component" value="Unassembled WGS sequence"/>
</dbReference>
<dbReference type="SMART" id="SM00062">
    <property type="entry name" value="PBPb"/>
    <property type="match status" value="1"/>
</dbReference>
<evidence type="ECO:0000313" key="9">
    <source>
        <dbReference type="EMBL" id="GLR14601.1"/>
    </source>
</evidence>
<evidence type="ECO:0000256" key="1">
    <source>
        <dbReference type="ARBA" id="ARBA00007734"/>
    </source>
</evidence>
<evidence type="ECO:0000256" key="6">
    <source>
        <dbReference type="ARBA" id="ARBA00023316"/>
    </source>
</evidence>
<evidence type="ECO:0000256" key="7">
    <source>
        <dbReference type="HAMAP-Rule" id="MF_02016"/>
    </source>
</evidence>
<feature type="chain" id="PRO_5044913324" description="Membrane-bound lytic murein transglycosylase F" evidence="7">
    <location>
        <begin position="22"/>
        <end position="477"/>
    </location>
</feature>
<dbReference type="PANTHER" id="PTHR35936">
    <property type="entry name" value="MEMBRANE-BOUND LYTIC MUREIN TRANSGLYCOSYLASE F"/>
    <property type="match status" value="1"/>
</dbReference>
<feature type="domain" description="Solute-binding protein family 3/N-terminal" evidence="8">
    <location>
        <begin position="42"/>
        <end position="258"/>
    </location>
</feature>
<gene>
    <name evidence="7 9" type="primary">mltF</name>
    <name evidence="9" type="ORF">GCM10007907_33910</name>
</gene>
<dbReference type="CDD" id="cd13403">
    <property type="entry name" value="MLTF-like"/>
    <property type="match status" value="1"/>
</dbReference>
<accession>A0ABQ5YHW8</accession>
<dbReference type="EMBL" id="BSOG01000005">
    <property type="protein sequence ID" value="GLR14601.1"/>
    <property type="molecule type" value="Genomic_DNA"/>
</dbReference>
<sequence length="477" mass="53355" precursor="true">MRMLRQLWWIALGLLVGCTPAPVETEIKPVAPLSETGEMVVLIRNGATSFYVDAEGKYAGLDYDLVTGLAGELGVKVKFVVSPRVAEMPMRVAAHEAHLGVGMARHQAEGVQFGPAYFGHRPVLVYRTEERKPRGLGDLGKGILMVASLFAPTMRELQPKYPQLAWNEAQYQDTEELIEKVENGLIDYAIVDGKGAEVAQNFHPGVGVAFEVADALPVAWAWPADAPKPFVDRLKVYFARIQKDGTLARLIDRYYGHANRLQPIDATTFLSRRNTVLPKFRPLFIEAEARYGLDWRMLAALSYQESHWDPFATSAYGVRGMMMLTTDTADRLGVENRLDAKQSIMGGAKYINMLRERLSPRIAEPDRAWLALASYNIGVAHLEDARVLAQRLGKNPNSWTDLKTVIPLLRNYEYFSTLKYGFARGGETVIFVENVRSYYDILVRFEKPVQTMFPPFDDQVTVANPEGVRLGIDAAAK</sequence>
<evidence type="ECO:0000259" key="8">
    <source>
        <dbReference type="SMART" id="SM00062"/>
    </source>
</evidence>
<feature type="signal peptide" evidence="7">
    <location>
        <begin position="1"/>
        <end position="21"/>
    </location>
</feature>
<comment type="similarity">
    <text evidence="1">Belongs to the transglycosylase Slt family.</text>
</comment>
<evidence type="ECO:0000256" key="2">
    <source>
        <dbReference type="ARBA" id="ARBA00022729"/>
    </source>
</evidence>
<dbReference type="PROSITE" id="PS00922">
    <property type="entry name" value="TRANSGLYCOSYLASE"/>
    <property type="match status" value="1"/>
</dbReference>
<dbReference type="InterPro" id="IPR001638">
    <property type="entry name" value="Solute-binding_3/MltF_N"/>
</dbReference>
<keyword evidence="4 7" id="KW-0998">Cell outer membrane</keyword>
<keyword evidence="5 7" id="KW-0456">Lyase</keyword>
<reference evidence="10" key="1">
    <citation type="journal article" date="2019" name="Int. J. Syst. Evol. Microbiol.">
        <title>The Global Catalogue of Microorganisms (GCM) 10K type strain sequencing project: providing services to taxonomists for standard genome sequencing and annotation.</title>
        <authorList>
            <consortium name="The Broad Institute Genomics Platform"/>
            <consortium name="The Broad Institute Genome Sequencing Center for Infectious Disease"/>
            <person name="Wu L."/>
            <person name="Ma J."/>
        </authorList>
    </citation>
    <scope>NUCLEOTIDE SEQUENCE [LARGE SCALE GENOMIC DNA]</scope>
    <source>
        <strain evidence="10">NBRC 110044</strain>
    </source>
</reference>
<dbReference type="PROSITE" id="PS51257">
    <property type="entry name" value="PROKAR_LIPOPROTEIN"/>
    <property type="match status" value="1"/>
</dbReference>
<dbReference type="HAMAP" id="MF_02016">
    <property type="entry name" value="MltF"/>
    <property type="match status" value="1"/>
</dbReference>
<keyword evidence="6 7" id="KW-0961">Cell wall biogenesis/degradation</keyword>
<keyword evidence="2 7" id="KW-0732">Signal</keyword>
<dbReference type="InterPro" id="IPR023346">
    <property type="entry name" value="Lysozyme-like_dom_sf"/>
</dbReference>
<evidence type="ECO:0000256" key="3">
    <source>
        <dbReference type="ARBA" id="ARBA00023136"/>
    </source>
</evidence>
<dbReference type="Pfam" id="PF00497">
    <property type="entry name" value="SBP_bac_3"/>
    <property type="match status" value="1"/>
</dbReference>
<dbReference type="InterPro" id="IPR000189">
    <property type="entry name" value="Transglyc_AS"/>
</dbReference>
<keyword evidence="3 7" id="KW-0472">Membrane</keyword>
<evidence type="ECO:0000256" key="4">
    <source>
        <dbReference type="ARBA" id="ARBA00023237"/>
    </source>
</evidence>
<comment type="similarity">
    <text evidence="7">In the N-terminal section; belongs to the bacterial solute-binding protein 3 family.</text>
</comment>
<feature type="active site" evidence="7">
    <location>
        <position position="305"/>
    </location>
</feature>
<dbReference type="CDD" id="cd01009">
    <property type="entry name" value="PBP2_YfhD_N"/>
    <property type="match status" value="1"/>
</dbReference>
<dbReference type="PANTHER" id="PTHR35936:SF32">
    <property type="entry name" value="MEMBRANE-BOUND LYTIC MUREIN TRANSGLYCOSYLASE F"/>
    <property type="match status" value="1"/>
</dbReference>
<name>A0ABQ5YHW8_9NEIS</name>
<organism evidence="9 10">
    <name type="scientific">Chitinimonas prasina</name>
    <dbReference type="NCBI Taxonomy" id="1434937"/>
    <lineage>
        <taxon>Bacteria</taxon>
        <taxon>Pseudomonadati</taxon>
        <taxon>Pseudomonadota</taxon>
        <taxon>Betaproteobacteria</taxon>
        <taxon>Neisseriales</taxon>
        <taxon>Chitinibacteraceae</taxon>
        <taxon>Chitinimonas</taxon>
    </lineage>
</organism>
<dbReference type="SUPFAM" id="SSF53955">
    <property type="entry name" value="Lysozyme-like"/>
    <property type="match status" value="1"/>
</dbReference>
<keyword evidence="10" id="KW-1185">Reference proteome</keyword>
<comment type="caution">
    <text evidence="7">Lacks conserved residue(s) required for the propagation of feature annotation.</text>
</comment>
<dbReference type="NCBIfam" id="NF008112">
    <property type="entry name" value="PRK10859.1"/>
    <property type="match status" value="1"/>
</dbReference>
<dbReference type="SUPFAM" id="SSF53850">
    <property type="entry name" value="Periplasmic binding protein-like II"/>
    <property type="match status" value="1"/>
</dbReference>
<proteinExistence type="inferred from homology"/>
<comment type="similarity">
    <text evidence="7">In the C-terminal section; belongs to the transglycosylase Slt family.</text>
</comment>
<comment type="function">
    <text evidence="7">Murein-degrading enzyme that degrades murein glycan strands and insoluble, high-molecular weight murein sacculi, with the concomitant formation of a 1,6-anhydromuramoyl product. Lytic transglycosylases (LTs) play an integral role in the metabolism of the peptidoglycan (PG) sacculus. Their lytic action creates space within the PG sacculus to allow for its expansion as well as for the insertion of various structures such as secretion systems and flagella.</text>
</comment>
<dbReference type="InterPro" id="IPR008258">
    <property type="entry name" value="Transglycosylase_SLT_dom_1"/>
</dbReference>
<evidence type="ECO:0000256" key="5">
    <source>
        <dbReference type="ARBA" id="ARBA00023239"/>
    </source>
</evidence>
<comment type="caution">
    <text evidence="9">The sequence shown here is derived from an EMBL/GenBank/DDBJ whole genome shotgun (WGS) entry which is preliminary data.</text>
</comment>
<comment type="catalytic activity">
    <reaction evidence="7">
        <text>Exolytic cleavage of the (1-&gt;4)-beta-glycosidic linkage between N-acetylmuramic acid (MurNAc) and N-acetylglucosamine (GlcNAc) residues in peptidoglycan, from either the reducing or the non-reducing ends of the peptidoglycan chains, with concomitant formation of a 1,6-anhydrobond in the MurNAc residue.</text>
        <dbReference type="EC" id="4.2.2.n1"/>
    </reaction>
</comment>
<evidence type="ECO:0000313" key="10">
    <source>
        <dbReference type="Proteomes" id="UP001156706"/>
    </source>
</evidence>
<comment type="subcellular location">
    <subcellularLocation>
        <location evidence="7">Cell outer membrane</location>
        <topology evidence="7">Peripheral membrane protein</topology>
    </subcellularLocation>
    <text evidence="7">Attached to the inner leaflet of the outer membrane.</text>
</comment>
<dbReference type="Gene3D" id="3.40.190.10">
    <property type="entry name" value="Periplasmic binding protein-like II"/>
    <property type="match status" value="2"/>
</dbReference>
<dbReference type="Gene3D" id="1.10.530.10">
    <property type="match status" value="1"/>
</dbReference>
<protein>
    <recommendedName>
        <fullName evidence="7">Membrane-bound lytic murein transglycosylase F</fullName>
        <ecNumber evidence="7">4.2.2.n1</ecNumber>
    </recommendedName>
    <alternativeName>
        <fullName evidence="7">Murein lyase F</fullName>
    </alternativeName>
</protein>
<dbReference type="Pfam" id="PF01464">
    <property type="entry name" value="SLT"/>
    <property type="match status" value="1"/>
</dbReference>
<dbReference type="InterPro" id="IPR023703">
    <property type="entry name" value="MltF"/>
</dbReference>
<comment type="domain">
    <text evidence="7">The N-terminal domain does not have lytic activity and probably modulates enzymatic activity. The C-terminal domain is the catalytic active domain.</text>
</comment>
<feature type="region of interest" description="LT domain" evidence="7">
    <location>
        <begin position="259"/>
        <end position="477"/>
    </location>
</feature>
<dbReference type="EC" id="4.2.2.n1" evidence="7"/>